<accession>X1G5Q1</accession>
<proteinExistence type="predicted"/>
<comment type="caution">
    <text evidence="1">The sequence shown here is derived from an EMBL/GenBank/DDBJ whole genome shotgun (WGS) entry which is preliminary data.</text>
</comment>
<reference evidence="1" key="1">
    <citation type="journal article" date="2014" name="Front. Microbiol.">
        <title>High frequency of phylogenetically diverse reductive dehalogenase-homologous genes in deep subseafloor sedimentary metagenomes.</title>
        <authorList>
            <person name="Kawai M."/>
            <person name="Futagami T."/>
            <person name="Toyoda A."/>
            <person name="Takaki Y."/>
            <person name="Nishi S."/>
            <person name="Hori S."/>
            <person name="Arai W."/>
            <person name="Tsubouchi T."/>
            <person name="Morono Y."/>
            <person name="Uchiyama I."/>
            <person name="Ito T."/>
            <person name="Fujiyama A."/>
            <person name="Inagaki F."/>
            <person name="Takami H."/>
        </authorList>
    </citation>
    <scope>NUCLEOTIDE SEQUENCE</scope>
    <source>
        <strain evidence="1">Expedition CK06-06</strain>
    </source>
</reference>
<sequence>MNKTNHTKEQARDPWEVVGCSRGCDICHKISYLIKEFNNLSHIFQFEIE</sequence>
<evidence type="ECO:0000313" key="1">
    <source>
        <dbReference type="EMBL" id="GAH53251.1"/>
    </source>
</evidence>
<name>X1G5Q1_9ZZZZ</name>
<gene>
    <name evidence="1" type="ORF">S03H2_27971</name>
</gene>
<protein>
    <submittedName>
        <fullName evidence="1">Uncharacterized protein</fullName>
    </submittedName>
</protein>
<organism evidence="1">
    <name type="scientific">marine sediment metagenome</name>
    <dbReference type="NCBI Taxonomy" id="412755"/>
    <lineage>
        <taxon>unclassified sequences</taxon>
        <taxon>metagenomes</taxon>
        <taxon>ecological metagenomes</taxon>
    </lineage>
</organism>
<dbReference type="AlphaFoldDB" id="X1G5Q1"/>
<dbReference type="EMBL" id="BARU01016844">
    <property type="protein sequence ID" value="GAH53251.1"/>
    <property type="molecule type" value="Genomic_DNA"/>
</dbReference>